<dbReference type="SUPFAM" id="SSF56529">
    <property type="entry name" value="FAH"/>
    <property type="match status" value="1"/>
</dbReference>
<reference evidence="3" key="1">
    <citation type="submission" date="2016-09" db="EMBL/GenBank/DDBJ databases">
        <title>The Complete Genome of Burkholderia sprentiae wsm5005.</title>
        <authorList>
            <person name="De Meyer S."/>
            <person name="Wang P."/>
            <person name="Terpolilli J."/>
        </authorList>
    </citation>
    <scope>NUCLEOTIDE SEQUENCE [LARGE SCALE GENOMIC DNA]</scope>
    <source>
        <strain evidence="3">WSM5005</strain>
        <plasmid evidence="3">pl2WSM5005</plasmid>
    </source>
</reference>
<dbReference type="RefSeq" id="WP_027193685.1">
    <property type="nucleotide sequence ID" value="NZ_CP017565.2"/>
</dbReference>
<keyword evidence="3" id="KW-0378">Hydrolase</keyword>
<dbReference type="InterPro" id="IPR050772">
    <property type="entry name" value="Hydratase-Decarb/MhpD_sf"/>
</dbReference>
<dbReference type="Pfam" id="PF01557">
    <property type="entry name" value="FAA_hydrolase"/>
    <property type="match status" value="1"/>
</dbReference>
<proteinExistence type="predicted"/>
<geneLocation type="plasmid" evidence="3 4">
    <name>pl2WSM5005</name>
</geneLocation>
<feature type="domain" description="Fumarylacetoacetase-like C-terminal" evidence="2">
    <location>
        <begin position="74"/>
        <end position="239"/>
    </location>
</feature>
<dbReference type="AlphaFoldDB" id="A0A1I9YWK1"/>
<dbReference type="EMBL" id="CP017565">
    <property type="protein sequence ID" value="APA90551.2"/>
    <property type="molecule type" value="Genomic_DNA"/>
</dbReference>
<dbReference type="GO" id="GO:0016787">
    <property type="term" value="F:hydrolase activity"/>
    <property type="evidence" value="ECO:0007669"/>
    <property type="project" value="UniProtKB-KW"/>
</dbReference>
<reference evidence="3" key="2">
    <citation type="submission" date="2021-06" db="EMBL/GenBank/DDBJ databases">
        <authorList>
            <person name="Rogers T.H."/>
            <person name="Ramsay J.P."/>
            <person name="Wang P."/>
            <person name="Terpolilli J."/>
        </authorList>
    </citation>
    <scope>NUCLEOTIDE SEQUENCE [LARGE SCALE GENOMIC DNA]</scope>
    <source>
        <strain evidence="3">WSM5005</strain>
        <plasmid evidence="3">pl2WSM5005</plasmid>
    </source>
</reference>
<dbReference type="InterPro" id="IPR011234">
    <property type="entry name" value="Fumarylacetoacetase-like_C"/>
</dbReference>
<evidence type="ECO:0000256" key="1">
    <source>
        <dbReference type="ARBA" id="ARBA00023239"/>
    </source>
</evidence>
<keyword evidence="1" id="KW-0456">Lyase</keyword>
<evidence type="ECO:0000259" key="2">
    <source>
        <dbReference type="Pfam" id="PF01557"/>
    </source>
</evidence>
<dbReference type="PANTHER" id="PTHR30143:SF0">
    <property type="entry name" value="2-KETO-4-PENTENOATE HYDRATASE"/>
    <property type="match status" value="1"/>
</dbReference>
<organism evidence="3 4">
    <name type="scientific">Paraburkholderia sprentiae WSM5005</name>
    <dbReference type="NCBI Taxonomy" id="754502"/>
    <lineage>
        <taxon>Bacteria</taxon>
        <taxon>Pseudomonadati</taxon>
        <taxon>Pseudomonadota</taxon>
        <taxon>Betaproteobacteria</taxon>
        <taxon>Burkholderiales</taxon>
        <taxon>Burkholderiaceae</taxon>
        <taxon>Paraburkholderia</taxon>
    </lineage>
</organism>
<dbReference type="GO" id="GO:0008684">
    <property type="term" value="F:2-oxopent-4-enoate hydratase activity"/>
    <property type="evidence" value="ECO:0007669"/>
    <property type="project" value="TreeGrafter"/>
</dbReference>
<name>A0A1I9YWK1_9BURK</name>
<dbReference type="KEGG" id="pspw:BJG93_33920"/>
<keyword evidence="3" id="KW-0614">Plasmid</keyword>
<evidence type="ECO:0000313" key="3">
    <source>
        <dbReference type="EMBL" id="APA90551.2"/>
    </source>
</evidence>
<dbReference type="Gene3D" id="3.90.850.10">
    <property type="entry name" value="Fumarylacetoacetase-like, C-terminal domain"/>
    <property type="match status" value="1"/>
</dbReference>
<dbReference type="Proteomes" id="UP000179860">
    <property type="component" value="Plasmid pl2WSM5005"/>
</dbReference>
<keyword evidence="4" id="KW-1185">Reference proteome</keyword>
<dbReference type="InterPro" id="IPR036663">
    <property type="entry name" value="Fumarylacetoacetase_C_sf"/>
</dbReference>
<evidence type="ECO:0000313" key="4">
    <source>
        <dbReference type="Proteomes" id="UP000179860"/>
    </source>
</evidence>
<protein>
    <submittedName>
        <fullName evidence="3">Fumarylacetoacetate hydrolase family protein</fullName>
    </submittedName>
</protein>
<gene>
    <name evidence="3" type="ORF">BJG93_33920</name>
</gene>
<accession>A0A1I9YWK1</accession>
<dbReference type="PANTHER" id="PTHR30143">
    <property type="entry name" value="ACID HYDRATASE"/>
    <property type="match status" value="1"/>
</dbReference>
<sequence>MSTTFDKLVSHIDQPGIDSDPEQDIIKLKPDITHEEALAVQLAVKRRRVAAGDRIIGHQASFTSAGIRKMFPDAPRPMIGTLLSSLARADGDEVALDCDAAFIESELAVVLASDLEGPELTHTEVLRAIDGFLPAIEVAPLRPGVLEQRYSFAHMIAVQKAAGGYIVFGSRITSARGIDARLEACLVSIDGEARAAAAGFEAMGSPLQVISAMAAGLHKIGEKLHAGQILMTGSLAPPQRITPQNRFAQLDFATLGSVSVRLREPVAGDD</sequence>
<dbReference type="GO" id="GO:0005737">
    <property type="term" value="C:cytoplasm"/>
    <property type="evidence" value="ECO:0007669"/>
    <property type="project" value="TreeGrafter"/>
</dbReference>